<dbReference type="InterPro" id="IPR057736">
    <property type="entry name" value="SAF_PseI/NeuA/NeuB"/>
</dbReference>
<dbReference type="Pfam" id="PF03102">
    <property type="entry name" value="NeuB"/>
    <property type="match status" value="1"/>
</dbReference>
<dbReference type="PANTHER" id="PTHR42966">
    <property type="entry name" value="N-ACETYLNEURAMINATE SYNTHASE"/>
    <property type="match status" value="1"/>
</dbReference>
<reference evidence="2 3" key="1">
    <citation type="submission" date="2017-12" db="EMBL/GenBank/DDBJ databases">
        <title>Phylogenetic diversity of female urinary microbiome.</title>
        <authorList>
            <person name="Thomas-White K."/>
            <person name="Wolfe A.J."/>
        </authorList>
    </citation>
    <scope>NUCLEOTIDE SEQUENCE [LARGE SCALE GENOMIC DNA]</scope>
    <source>
        <strain evidence="2 3">UMB0844</strain>
    </source>
</reference>
<dbReference type="InterPro" id="IPR036732">
    <property type="entry name" value="AFP_Neu5c_C_sf"/>
</dbReference>
<evidence type="ECO:0000259" key="1">
    <source>
        <dbReference type="PROSITE" id="PS50844"/>
    </source>
</evidence>
<dbReference type="GO" id="GO:0047444">
    <property type="term" value="F:N-acylneuraminate-9-phosphate synthase activity"/>
    <property type="evidence" value="ECO:0007669"/>
    <property type="project" value="TreeGrafter"/>
</dbReference>
<dbReference type="EMBL" id="PKGZ01000001">
    <property type="protein sequence ID" value="PKY92100.1"/>
    <property type="molecule type" value="Genomic_DNA"/>
</dbReference>
<dbReference type="CDD" id="cd11615">
    <property type="entry name" value="SAF_NeuB_like"/>
    <property type="match status" value="1"/>
</dbReference>
<protein>
    <submittedName>
        <fullName evidence="2">Acetylneuraminic acid synthetase</fullName>
    </submittedName>
</protein>
<dbReference type="RefSeq" id="WP_101659444.1">
    <property type="nucleotide sequence ID" value="NZ_PKGZ01000001.1"/>
</dbReference>
<dbReference type="GO" id="GO:0016051">
    <property type="term" value="P:carbohydrate biosynthetic process"/>
    <property type="evidence" value="ECO:0007669"/>
    <property type="project" value="InterPro"/>
</dbReference>
<sequence length="354" mass="40090">MSLFSVLENQGYYVIGEIGVNYYDIAKENEITPMEAAKLMIDKAKESGMDAVKFQTYKAETIASKFSPSYWDTSEEKTTSQYELFKKFDSFGYEEYKELSEYCKQVGIEFFSTAFDFESADYLYDLMDIYKISSSDCSNLPFIEYQAKKGKPILLSTGASTLEEIRQAVQTIEKTGNKNIVIMHCVLEYPTPNEDANLNIIQTLIKEFPDYIIGYSDHTRPDPQMDIIKTAVALGAKVIEKHYTLDKTLPGNDHYHAMDPEDMKILKAGLEFQMKIRGKATADLEAQAAARKNARRSIVLTQDVKAGTALTREMLTFKRPGTGIAPQRINEIIGKTVKEDLPEDTTLMDDMLND</sequence>
<proteinExistence type="predicted"/>
<dbReference type="InterPro" id="IPR006190">
    <property type="entry name" value="SAF_AFP_Neu5Ac"/>
</dbReference>
<dbReference type="InterPro" id="IPR051690">
    <property type="entry name" value="PseI-like"/>
</dbReference>
<keyword evidence="3" id="KW-1185">Reference proteome</keyword>
<dbReference type="SUPFAM" id="SSF51269">
    <property type="entry name" value="AFP III-like domain"/>
    <property type="match status" value="1"/>
</dbReference>
<gene>
    <name evidence="2" type="ORF">CYJ27_01310</name>
</gene>
<evidence type="ECO:0000313" key="3">
    <source>
        <dbReference type="Proteomes" id="UP000234775"/>
    </source>
</evidence>
<accession>A0A2I1K8Y2</accession>
<dbReference type="Gene3D" id="3.90.1210.10">
    <property type="entry name" value="Antifreeze-like/N-acetylneuraminic acid synthase C-terminal domain"/>
    <property type="match status" value="1"/>
</dbReference>
<dbReference type="SMART" id="SM00858">
    <property type="entry name" value="SAF"/>
    <property type="match status" value="1"/>
</dbReference>
<name>A0A2I1K8Y2_9LACT</name>
<dbReference type="PANTHER" id="PTHR42966:SF1">
    <property type="entry name" value="SIALIC ACID SYNTHASE"/>
    <property type="match status" value="1"/>
</dbReference>
<organism evidence="2 3">
    <name type="scientific">Aerococcus christensenii</name>
    <dbReference type="NCBI Taxonomy" id="87541"/>
    <lineage>
        <taxon>Bacteria</taxon>
        <taxon>Bacillati</taxon>
        <taxon>Bacillota</taxon>
        <taxon>Bacilli</taxon>
        <taxon>Lactobacillales</taxon>
        <taxon>Aerococcaceae</taxon>
        <taxon>Aerococcus</taxon>
    </lineage>
</organism>
<evidence type="ECO:0000313" key="2">
    <source>
        <dbReference type="EMBL" id="PKY92100.1"/>
    </source>
</evidence>
<dbReference type="SUPFAM" id="SSF51569">
    <property type="entry name" value="Aldolase"/>
    <property type="match status" value="1"/>
</dbReference>
<dbReference type="Pfam" id="PF08666">
    <property type="entry name" value="SAF"/>
    <property type="match status" value="1"/>
</dbReference>
<dbReference type="PROSITE" id="PS50844">
    <property type="entry name" value="AFP_LIKE"/>
    <property type="match status" value="1"/>
</dbReference>
<dbReference type="Proteomes" id="UP000234775">
    <property type="component" value="Unassembled WGS sequence"/>
</dbReference>
<comment type="caution">
    <text evidence="2">The sequence shown here is derived from an EMBL/GenBank/DDBJ whole genome shotgun (WGS) entry which is preliminary data.</text>
</comment>
<dbReference type="AlphaFoldDB" id="A0A2I1K8Y2"/>
<dbReference type="InterPro" id="IPR013785">
    <property type="entry name" value="Aldolase_TIM"/>
</dbReference>
<dbReference type="InterPro" id="IPR013132">
    <property type="entry name" value="PseI/NeuA/B-like_N"/>
</dbReference>
<dbReference type="Gene3D" id="3.20.20.70">
    <property type="entry name" value="Aldolase class I"/>
    <property type="match status" value="1"/>
</dbReference>
<dbReference type="InterPro" id="IPR013974">
    <property type="entry name" value="SAF"/>
</dbReference>
<feature type="domain" description="AFP-like" evidence="1">
    <location>
        <begin position="297"/>
        <end position="354"/>
    </location>
</feature>